<proteinExistence type="predicted"/>
<organism evidence="2 3">
    <name type="scientific">Rhizopus oryzae</name>
    <name type="common">Mucormycosis agent</name>
    <name type="synonym">Rhizopus arrhizus var. delemar</name>
    <dbReference type="NCBI Taxonomy" id="64495"/>
    <lineage>
        <taxon>Eukaryota</taxon>
        <taxon>Fungi</taxon>
        <taxon>Fungi incertae sedis</taxon>
        <taxon>Mucoromycota</taxon>
        <taxon>Mucoromycotina</taxon>
        <taxon>Mucoromycetes</taxon>
        <taxon>Mucorales</taxon>
        <taxon>Mucorineae</taxon>
        <taxon>Rhizopodaceae</taxon>
        <taxon>Rhizopus</taxon>
    </lineage>
</organism>
<dbReference type="PROSITE" id="PS51834">
    <property type="entry name" value="DENN_FLCN_SMCR8"/>
    <property type="match status" value="1"/>
</dbReference>
<dbReference type="Pfam" id="PF13883">
    <property type="entry name" value="CREG_beta-barrel"/>
    <property type="match status" value="1"/>
</dbReference>
<gene>
    <name evidence="2" type="ORF">G6F64_005671</name>
</gene>
<dbReference type="InterPro" id="IPR055343">
    <property type="entry name" value="CREG_beta-barrel"/>
</dbReference>
<dbReference type="GO" id="GO:0005829">
    <property type="term" value="C:cytosol"/>
    <property type="evidence" value="ECO:0007669"/>
    <property type="project" value="TreeGrafter"/>
</dbReference>
<dbReference type="InterPro" id="IPR012349">
    <property type="entry name" value="Split_barrel_FMN-bd"/>
</dbReference>
<evidence type="ECO:0000259" key="1">
    <source>
        <dbReference type="PROSITE" id="PS51834"/>
    </source>
</evidence>
<name>A0A9P6XA68_RHIOR</name>
<accession>A0A9P6XA68</accession>
<protein>
    <recommendedName>
        <fullName evidence="1">UDENN FLCN/SMCR8-type domain-containing protein</fullName>
    </recommendedName>
</protein>
<dbReference type="Proteomes" id="UP000716291">
    <property type="component" value="Unassembled WGS sequence"/>
</dbReference>
<dbReference type="AlphaFoldDB" id="A0A9P6XA68"/>
<dbReference type="GO" id="GO:0005096">
    <property type="term" value="F:GTPase activator activity"/>
    <property type="evidence" value="ECO:0007669"/>
    <property type="project" value="InterPro"/>
</dbReference>
<dbReference type="PANTHER" id="PTHR31441">
    <property type="entry name" value="FOLLICULIN FAMILY MEMBER"/>
    <property type="match status" value="1"/>
</dbReference>
<evidence type="ECO:0000313" key="2">
    <source>
        <dbReference type="EMBL" id="KAG1308954.1"/>
    </source>
</evidence>
<dbReference type="EMBL" id="JAANQT010000707">
    <property type="protein sequence ID" value="KAG1308954.1"/>
    <property type="molecule type" value="Genomic_DNA"/>
</dbReference>
<dbReference type="Gene3D" id="2.30.110.10">
    <property type="entry name" value="Electron Transport, Fmn-binding Protein, Chain A"/>
    <property type="match status" value="1"/>
</dbReference>
<comment type="caution">
    <text evidence="2">The sequence shown here is derived from an EMBL/GenBank/DDBJ whole genome shotgun (WGS) entry which is preliminary data.</text>
</comment>
<keyword evidence="3" id="KW-1185">Reference proteome</keyword>
<dbReference type="OrthoDB" id="5599713at2759"/>
<dbReference type="InterPro" id="IPR037520">
    <property type="entry name" value="Folliculin/SMCR8_longin"/>
</dbReference>
<reference evidence="2" key="1">
    <citation type="journal article" date="2020" name="Microb. Genom.">
        <title>Genetic diversity of clinical and environmental Mucorales isolates obtained from an investigation of mucormycosis cases among solid organ transplant recipients.</title>
        <authorList>
            <person name="Nguyen M.H."/>
            <person name="Kaul D."/>
            <person name="Muto C."/>
            <person name="Cheng S.J."/>
            <person name="Richter R.A."/>
            <person name="Bruno V.M."/>
            <person name="Liu G."/>
            <person name="Beyhan S."/>
            <person name="Sundermann A.J."/>
            <person name="Mounaud S."/>
            <person name="Pasculle A.W."/>
            <person name="Nierman W.C."/>
            <person name="Driscoll E."/>
            <person name="Cumbie R."/>
            <person name="Clancy C.J."/>
            <person name="Dupont C.L."/>
        </authorList>
    </citation>
    <scope>NUCLEOTIDE SEQUENCE</scope>
    <source>
        <strain evidence="2">GL11</strain>
    </source>
</reference>
<dbReference type="PANTHER" id="PTHR31441:SF2">
    <property type="entry name" value="FOLLICULIN"/>
    <property type="match status" value="1"/>
</dbReference>
<sequence>MKNTQISNTLEQNHLHKIIFIKQLDWLALEGFIGTVDRISLLIFKFSLTAEFCQGRDGPVLFGDDENGYVMSYMFKLKDSQARGEARFYSFMMLMTDRVYLISCWPYIVSAFKSMVINLQERANIIFQREKELKQQQQASYSISNRRGAPISQEQFFKRRSHTPLRSLVDLLGIKDIYVQIQAQFSLILKLASRKRLEKLNPGRSESALYKKMFQSVQTAAKLARQVLKDAGIGTIMTLMENDSDLNGYPFGIMEYYNENYFNNGNLLLYMSDLQLSAKNMHQHPNRLSFSIRATKEYNKPLYGNSTTPVEQPRFTLFGYVTLLDEVVLVD</sequence>
<dbReference type="Pfam" id="PF11704">
    <property type="entry name" value="Folliculin"/>
    <property type="match status" value="1"/>
</dbReference>
<dbReference type="InterPro" id="IPR037521">
    <property type="entry name" value="FLCN/SMCR8_DENN"/>
</dbReference>
<dbReference type="SUPFAM" id="SSF50475">
    <property type="entry name" value="FMN-binding split barrel"/>
    <property type="match status" value="1"/>
</dbReference>
<evidence type="ECO:0000313" key="3">
    <source>
        <dbReference type="Proteomes" id="UP000716291"/>
    </source>
</evidence>
<feature type="domain" description="UDENN FLCN/SMCR8-type" evidence="1">
    <location>
        <begin position="1"/>
        <end position="331"/>
    </location>
</feature>
<dbReference type="InterPro" id="IPR021713">
    <property type="entry name" value="Folliculin"/>
</dbReference>
<dbReference type="GO" id="GO:1904263">
    <property type="term" value="P:positive regulation of TORC1 signaling"/>
    <property type="evidence" value="ECO:0007669"/>
    <property type="project" value="TreeGrafter"/>
</dbReference>